<dbReference type="InterPro" id="IPR050452">
    <property type="entry name" value="Metacaspase"/>
</dbReference>
<proteinExistence type="inferred from homology"/>
<dbReference type="EMBL" id="JASNQZ010000008">
    <property type="protein sequence ID" value="KAL0953665.1"/>
    <property type="molecule type" value="Genomic_DNA"/>
</dbReference>
<keyword evidence="2" id="KW-0053">Apoptosis</keyword>
<dbReference type="InterPro" id="IPR011600">
    <property type="entry name" value="Pept_C14_caspase"/>
</dbReference>
<dbReference type="PANTHER" id="PTHR48104:SF30">
    <property type="entry name" value="METACASPASE-1"/>
    <property type="match status" value="1"/>
</dbReference>
<evidence type="ECO:0000313" key="6">
    <source>
        <dbReference type="EMBL" id="KAL0953665.1"/>
    </source>
</evidence>
<protein>
    <recommendedName>
        <fullName evidence="5">Peptidase C14 caspase domain-containing protein</fullName>
    </recommendedName>
</protein>
<dbReference type="Pfam" id="PF00656">
    <property type="entry name" value="Peptidase_C14"/>
    <property type="match status" value="1"/>
</dbReference>
<evidence type="ECO:0000256" key="2">
    <source>
        <dbReference type="ARBA" id="ARBA00022703"/>
    </source>
</evidence>
<feature type="region of interest" description="Disordered" evidence="4">
    <location>
        <begin position="389"/>
        <end position="410"/>
    </location>
</feature>
<reference evidence="7" key="1">
    <citation type="submission" date="2024-06" db="EMBL/GenBank/DDBJ databases">
        <title>Multi-omics analyses provide insights into the biosynthesis of the anticancer antibiotic pleurotin in Hohenbuehelia grisea.</title>
        <authorList>
            <person name="Weaver J.A."/>
            <person name="Alberti F."/>
        </authorList>
    </citation>
    <scope>NUCLEOTIDE SEQUENCE [LARGE SCALE GENOMIC DNA]</scope>
    <source>
        <strain evidence="7">T-177</strain>
    </source>
</reference>
<comment type="similarity">
    <text evidence="1">Belongs to the peptidase C14B family.</text>
</comment>
<dbReference type="Proteomes" id="UP001556367">
    <property type="component" value="Unassembled WGS sequence"/>
</dbReference>
<keyword evidence="3" id="KW-0378">Hydrolase</keyword>
<keyword evidence="3" id="KW-0645">Protease</keyword>
<keyword evidence="3" id="KW-0788">Thiol protease</keyword>
<sequence length="410" mass="46947">MQNSAHMSEVVPKRRALLVGIKYEKDIIGDNAVNERYGPSPTLKGPHKDVDDMSKLLTDLYGYEEEQIVVMKDDGVSPNLQPTRTNMIRELSALVHDARPGDRFFFHYAGHTMQQLNESGSEEDGMDECLMPCDDSPTASKIITDNDLHRYLVSPLPVGSHLVAVFDSCHSATLLDLEHIRCNRVYVPWISKGRRKSDTIYDYIVRRNAMVVKRAIYQADRVSHHEVRSRKTSLERMYNTPRSTKHLSILEKSEITSDRADWIGSADTINIPRCDSPAPMFSCTGFCSRPTGSDPNVAEVISLSACEDGQFCWEDDDGSSMTKVLIEILNQDPHPKLNHLMTFISHRLHKAAVRMHFMAREHTRLVRKWEVKHNKSLYRRRTIETHMRNDFQDPQLGSRSPLDMNSLWKV</sequence>
<dbReference type="InterPro" id="IPR029030">
    <property type="entry name" value="Caspase-like_dom_sf"/>
</dbReference>
<comment type="caution">
    <text evidence="6">The sequence shown here is derived from an EMBL/GenBank/DDBJ whole genome shotgun (WGS) entry which is preliminary data.</text>
</comment>
<organism evidence="6 7">
    <name type="scientific">Hohenbuehelia grisea</name>
    <dbReference type="NCBI Taxonomy" id="104357"/>
    <lineage>
        <taxon>Eukaryota</taxon>
        <taxon>Fungi</taxon>
        <taxon>Dikarya</taxon>
        <taxon>Basidiomycota</taxon>
        <taxon>Agaricomycotina</taxon>
        <taxon>Agaricomycetes</taxon>
        <taxon>Agaricomycetidae</taxon>
        <taxon>Agaricales</taxon>
        <taxon>Pleurotineae</taxon>
        <taxon>Pleurotaceae</taxon>
        <taxon>Hohenbuehelia</taxon>
    </lineage>
</organism>
<evidence type="ECO:0000313" key="7">
    <source>
        <dbReference type="Proteomes" id="UP001556367"/>
    </source>
</evidence>
<evidence type="ECO:0000256" key="1">
    <source>
        <dbReference type="ARBA" id="ARBA00009005"/>
    </source>
</evidence>
<name>A0ABR3JEW5_9AGAR</name>
<feature type="domain" description="Peptidase C14 caspase" evidence="5">
    <location>
        <begin position="14"/>
        <end position="350"/>
    </location>
</feature>
<evidence type="ECO:0000256" key="4">
    <source>
        <dbReference type="SAM" id="MobiDB-lite"/>
    </source>
</evidence>
<evidence type="ECO:0000256" key="3">
    <source>
        <dbReference type="ARBA" id="ARBA00022807"/>
    </source>
</evidence>
<accession>A0ABR3JEW5</accession>
<evidence type="ECO:0000259" key="5">
    <source>
        <dbReference type="Pfam" id="PF00656"/>
    </source>
</evidence>
<dbReference type="PANTHER" id="PTHR48104">
    <property type="entry name" value="METACASPASE-4"/>
    <property type="match status" value="1"/>
</dbReference>
<dbReference type="Gene3D" id="3.40.50.12660">
    <property type="match status" value="1"/>
</dbReference>
<keyword evidence="7" id="KW-1185">Reference proteome</keyword>
<gene>
    <name evidence="6" type="ORF">HGRIS_004864</name>
</gene>
<dbReference type="SUPFAM" id="SSF52129">
    <property type="entry name" value="Caspase-like"/>
    <property type="match status" value="1"/>
</dbReference>